<accession>A0A379C5R5</accession>
<dbReference type="STRING" id="1122949.GCA_000378725_01008"/>
<dbReference type="Proteomes" id="UP000255517">
    <property type="component" value="Unassembled WGS sequence"/>
</dbReference>
<protein>
    <submittedName>
        <fullName evidence="1">Domain of uncharacterized function (DUF1836)</fullName>
    </submittedName>
</protein>
<dbReference type="AlphaFoldDB" id="A0A379C5R5"/>
<name>A0A379C5R5_9FIRM</name>
<dbReference type="OrthoDB" id="3191472at2"/>
<dbReference type="InterPro" id="IPR014975">
    <property type="entry name" value="DUF1836"/>
</dbReference>
<proteinExistence type="predicted"/>
<organism evidence="1 2">
    <name type="scientific">Peptoniphilus lacrimalis</name>
    <dbReference type="NCBI Taxonomy" id="33031"/>
    <lineage>
        <taxon>Bacteria</taxon>
        <taxon>Bacillati</taxon>
        <taxon>Bacillota</taxon>
        <taxon>Tissierellia</taxon>
        <taxon>Tissierellales</taxon>
        <taxon>Peptoniphilaceae</taxon>
        <taxon>Peptoniphilus</taxon>
    </lineage>
</organism>
<dbReference type="Pfam" id="PF08876">
    <property type="entry name" value="DUF1836"/>
    <property type="match status" value="1"/>
</dbReference>
<reference evidence="1 2" key="1">
    <citation type="submission" date="2018-06" db="EMBL/GenBank/DDBJ databases">
        <authorList>
            <consortium name="Pathogen Informatics"/>
            <person name="Doyle S."/>
        </authorList>
    </citation>
    <scope>NUCLEOTIDE SEQUENCE [LARGE SCALE GENOMIC DNA]</scope>
    <source>
        <strain evidence="1 2">NCTC13149</strain>
    </source>
</reference>
<dbReference type="EMBL" id="UGSZ01000001">
    <property type="protein sequence ID" value="SUB57428.1"/>
    <property type="molecule type" value="Genomic_DNA"/>
</dbReference>
<dbReference type="RefSeq" id="WP_004824920.1">
    <property type="nucleotide sequence ID" value="NZ_UGSZ01000001.1"/>
</dbReference>
<sequence>MINEAILDYAKSLENIHISRWDELPDFDLYATQVVDFIKKELFFLNIFGEDFVTKSMLNNYVKNKMIPRPNNKKYNKEALAKLIAITLLKQIMEIPDVCKGMFFQVQNSGTMELAYNTFCQEFEDGINLIFKEMPTEKDPIDLCIKNVEKSRIITHLASVALASKLMVKKVVDSGGFLVKEDTYE</sequence>
<dbReference type="PANTHER" id="PTHR40056:SF1">
    <property type="entry name" value="DUF1836 DOMAIN-CONTAINING PROTEIN"/>
    <property type="match status" value="1"/>
</dbReference>
<evidence type="ECO:0000313" key="1">
    <source>
        <dbReference type="EMBL" id="SUB57428.1"/>
    </source>
</evidence>
<evidence type="ECO:0000313" key="2">
    <source>
        <dbReference type="Proteomes" id="UP000255517"/>
    </source>
</evidence>
<dbReference type="PANTHER" id="PTHR40056">
    <property type="entry name" value="HYPOTHETICAL CYTOSOLIC PROTEIN"/>
    <property type="match status" value="1"/>
</dbReference>
<gene>
    <name evidence="1" type="ORF">NCTC13149_01270</name>
</gene>